<dbReference type="PROSITE" id="PS50928">
    <property type="entry name" value="ABC_TM1"/>
    <property type="match status" value="1"/>
</dbReference>
<dbReference type="Pfam" id="PF00528">
    <property type="entry name" value="BPD_transp_1"/>
    <property type="match status" value="1"/>
</dbReference>
<evidence type="ECO:0000256" key="3">
    <source>
        <dbReference type="ARBA" id="ARBA00022692"/>
    </source>
</evidence>
<feature type="transmembrane region" description="Helical" evidence="6">
    <location>
        <begin position="380"/>
        <end position="399"/>
    </location>
</feature>
<evidence type="ECO:0000313" key="9">
    <source>
        <dbReference type="Proteomes" id="UP000306340"/>
    </source>
</evidence>
<protein>
    <submittedName>
        <fullName evidence="8">Phosphonate ABC transporter, permease protein PhnE</fullName>
    </submittedName>
</protein>
<feature type="transmembrane region" description="Helical" evidence="6">
    <location>
        <begin position="246"/>
        <end position="272"/>
    </location>
</feature>
<dbReference type="GO" id="GO:0005886">
    <property type="term" value="C:plasma membrane"/>
    <property type="evidence" value="ECO:0007669"/>
    <property type="project" value="UniProtKB-SubCell"/>
</dbReference>
<dbReference type="CDD" id="cd06261">
    <property type="entry name" value="TM_PBP2"/>
    <property type="match status" value="1"/>
</dbReference>
<dbReference type="EMBL" id="SWAU01000119">
    <property type="protein sequence ID" value="TKA96141.1"/>
    <property type="molecule type" value="Genomic_DNA"/>
</dbReference>
<keyword evidence="3 6" id="KW-0812">Transmembrane</keyword>
<sequence length="436" mass="48300">MSAVLYAEAERRISRKRHAIFGVLGAIVLYSVYLFFAFDVPGLAQRLRLDNAAVLLRDTYSHRVQVTRDNRRDTVAVSVDGERNGQYPAERWPDWVRAEGASTLIDLPRGVDVRYDPDAVRLAIPGYGAVEVVTAASGITVRTPGGALPDWISASDRRVDITRPEGRVTVTRARAETFRYFLGWPMFFFTTESPFHYMSWVERGAALVSAEQVRPGMSNAAAMWNDFWRNPLWRHGDVAWAMFETLLMAFLGTMAAAIVSIPLAFMAARNFGPSAPARFGIRRLFDFLRGVDGLIWTIILARAFGPGPLTGVLAILLTDTGSFGKLFSEALENTDDKQVEGIRSTGANALQRSRFGVIPQVLPVIASQILYMLESNTRGATVIGAIVGGGIGLLLTQAIQTQKDWEDVSYYIILVILMVMMMDTASGWIRRRLIKG</sequence>
<organism evidence="8 9">
    <name type="scientific">Cereibacter changlensis</name>
    <dbReference type="NCBI Taxonomy" id="402884"/>
    <lineage>
        <taxon>Bacteria</taxon>
        <taxon>Pseudomonadati</taxon>
        <taxon>Pseudomonadota</taxon>
        <taxon>Alphaproteobacteria</taxon>
        <taxon>Rhodobacterales</taxon>
        <taxon>Paracoccaceae</taxon>
        <taxon>Cereibacter</taxon>
    </lineage>
</organism>
<accession>A0A4U0Z1C5</accession>
<feature type="domain" description="ABC transmembrane type-1" evidence="7">
    <location>
        <begin position="242"/>
        <end position="426"/>
    </location>
</feature>
<proteinExistence type="inferred from homology"/>
<dbReference type="InterPro" id="IPR035906">
    <property type="entry name" value="MetI-like_sf"/>
</dbReference>
<dbReference type="RefSeq" id="WP_136792990.1">
    <property type="nucleotide sequence ID" value="NZ_SWAU01000119.1"/>
</dbReference>
<evidence type="ECO:0000256" key="2">
    <source>
        <dbReference type="ARBA" id="ARBA00022448"/>
    </source>
</evidence>
<feature type="transmembrane region" description="Helical" evidence="6">
    <location>
        <begin position="20"/>
        <end position="38"/>
    </location>
</feature>
<gene>
    <name evidence="8" type="primary">phnE</name>
    <name evidence="8" type="ORF">FAZ78_13065</name>
</gene>
<dbReference type="PANTHER" id="PTHR30043:SF9">
    <property type="entry name" value="PHOSPHONATES TRANSPORT SYSTEM PERMEASE PROTEIN"/>
    <property type="match status" value="1"/>
</dbReference>
<dbReference type="PANTHER" id="PTHR30043">
    <property type="entry name" value="PHOSPHONATES TRANSPORT SYSTEM PERMEASE PROTEIN"/>
    <property type="match status" value="1"/>
</dbReference>
<comment type="similarity">
    <text evidence="6">Belongs to the binding-protein-dependent transport system permease family.</text>
</comment>
<keyword evidence="5 6" id="KW-0472">Membrane</keyword>
<dbReference type="GO" id="GO:0015416">
    <property type="term" value="F:ABC-type phosphonate transporter activity"/>
    <property type="evidence" value="ECO:0007669"/>
    <property type="project" value="InterPro"/>
</dbReference>
<feature type="transmembrane region" description="Helical" evidence="6">
    <location>
        <begin position="411"/>
        <end position="429"/>
    </location>
</feature>
<dbReference type="Gene3D" id="1.10.3720.10">
    <property type="entry name" value="MetI-like"/>
    <property type="match status" value="1"/>
</dbReference>
<name>A0A4U0Z1C5_9RHOB</name>
<dbReference type="Proteomes" id="UP000306340">
    <property type="component" value="Unassembled WGS sequence"/>
</dbReference>
<keyword evidence="4 6" id="KW-1133">Transmembrane helix</keyword>
<evidence type="ECO:0000256" key="5">
    <source>
        <dbReference type="ARBA" id="ARBA00023136"/>
    </source>
</evidence>
<evidence type="ECO:0000256" key="4">
    <source>
        <dbReference type="ARBA" id="ARBA00022989"/>
    </source>
</evidence>
<comment type="caution">
    <text evidence="8">The sequence shown here is derived from an EMBL/GenBank/DDBJ whole genome shotgun (WGS) entry which is preliminary data.</text>
</comment>
<feature type="transmembrane region" description="Helical" evidence="6">
    <location>
        <begin position="293"/>
        <end position="317"/>
    </location>
</feature>
<evidence type="ECO:0000256" key="1">
    <source>
        <dbReference type="ARBA" id="ARBA00004651"/>
    </source>
</evidence>
<evidence type="ECO:0000256" key="6">
    <source>
        <dbReference type="RuleBase" id="RU363032"/>
    </source>
</evidence>
<reference evidence="8 9" key="1">
    <citation type="submission" date="2019-04" db="EMBL/GenBank/DDBJ databases">
        <title>Crypto-aerobic microbial life in anoxic (sulfidic) marine sediments.</title>
        <authorList>
            <person name="Bhattacharya S."/>
            <person name="Roy C."/>
            <person name="Mondal N."/>
            <person name="Sarkar J."/>
            <person name="Mandal S."/>
            <person name="Rameez M.J."/>
            <person name="Ghosh W."/>
        </authorList>
    </citation>
    <scope>NUCLEOTIDE SEQUENCE [LARGE SCALE GENOMIC DNA]</scope>
    <source>
        <strain evidence="8 9">SBBC</strain>
    </source>
</reference>
<evidence type="ECO:0000259" key="7">
    <source>
        <dbReference type="PROSITE" id="PS50928"/>
    </source>
</evidence>
<evidence type="ECO:0000313" key="8">
    <source>
        <dbReference type="EMBL" id="TKA96141.1"/>
    </source>
</evidence>
<dbReference type="InterPro" id="IPR005769">
    <property type="entry name" value="PhnE/PtxC"/>
</dbReference>
<comment type="subcellular location">
    <subcellularLocation>
        <location evidence="1 6">Cell membrane</location>
        <topology evidence="1 6">Multi-pass membrane protein</topology>
    </subcellularLocation>
</comment>
<dbReference type="InterPro" id="IPR000515">
    <property type="entry name" value="MetI-like"/>
</dbReference>
<dbReference type="NCBIfam" id="TIGR01097">
    <property type="entry name" value="PhnE"/>
    <property type="match status" value="1"/>
</dbReference>
<dbReference type="AlphaFoldDB" id="A0A4U0Z1C5"/>
<keyword evidence="2 6" id="KW-0813">Transport</keyword>
<dbReference type="SUPFAM" id="SSF161098">
    <property type="entry name" value="MetI-like"/>
    <property type="match status" value="1"/>
</dbReference>